<name>A0A399ELY0_9DEIN</name>
<reference evidence="2 3" key="1">
    <citation type="submission" date="2018-08" db="EMBL/GenBank/DDBJ databases">
        <title>Meiothermus roseus NBRC 110900 genome sequencing project.</title>
        <authorList>
            <person name="Da Costa M.S."/>
            <person name="Albuquerque L."/>
            <person name="Raposo P."/>
            <person name="Froufe H.J.C."/>
            <person name="Barroso C.S."/>
            <person name="Egas C."/>
        </authorList>
    </citation>
    <scope>NUCLEOTIDE SEQUENCE [LARGE SCALE GENOMIC DNA]</scope>
    <source>
        <strain evidence="2 3">NBRC 110900</strain>
    </source>
</reference>
<keyword evidence="1" id="KW-0732">Signal</keyword>
<evidence type="ECO:0000313" key="3">
    <source>
        <dbReference type="Proteomes" id="UP000265341"/>
    </source>
</evidence>
<keyword evidence="3" id="KW-1185">Reference proteome</keyword>
<sequence length="397" mass="43196">MYRLLILPLALALAACTGSYEPPAPSFLAVASGQRIDFYLSTRLRPDVRDDGQSPLIGSWTSLSLPVLDLYFKLKQNDQQNNRLWVLDREKLTAYSTDPFFEDLVPDPTTLDPRSFPFTDGNSQPVDCSQGYLSASPRYLLAVCPPPNSGAPYSLYLVDFNLLQAGGVPQALIGPISVQASQTVFTLTTGNALVILNGASSSMEYHPDPQMPANETGIIRGGSYIQPLYTPQELVYDGAGNRVFALLRGSTDVRLLTWNLKADTPSDVSEPDPNGRNPEQLQISSANIYALSSQRGLFRVQFSSGALRLLDPPGDLNLDVLSYLGSAVEDGRLLYLAAEDPSASAEQKPLIVVLNSQKPLENLLSSDVKINSNSSAPRVNPFDSRPVSLSTFPVQER</sequence>
<organism evidence="2 3">
    <name type="scientific">Calidithermus roseus</name>
    <dbReference type="NCBI Taxonomy" id="1644118"/>
    <lineage>
        <taxon>Bacteria</taxon>
        <taxon>Thermotogati</taxon>
        <taxon>Deinococcota</taxon>
        <taxon>Deinococci</taxon>
        <taxon>Thermales</taxon>
        <taxon>Thermaceae</taxon>
        <taxon>Calidithermus</taxon>
    </lineage>
</organism>
<dbReference type="Proteomes" id="UP000265341">
    <property type="component" value="Unassembled WGS sequence"/>
</dbReference>
<dbReference type="RefSeq" id="WP_147371618.1">
    <property type="nucleotide sequence ID" value="NZ_QWLA01000038.1"/>
</dbReference>
<dbReference type="EMBL" id="QWLA01000038">
    <property type="protein sequence ID" value="RIH85744.1"/>
    <property type="molecule type" value="Genomic_DNA"/>
</dbReference>
<protein>
    <recommendedName>
        <fullName evidence="4">Lipoprotein</fullName>
    </recommendedName>
</protein>
<accession>A0A399ELY0</accession>
<evidence type="ECO:0000313" key="2">
    <source>
        <dbReference type="EMBL" id="RIH85744.1"/>
    </source>
</evidence>
<proteinExistence type="predicted"/>
<feature type="chain" id="PRO_5017224458" description="Lipoprotein" evidence="1">
    <location>
        <begin position="21"/>
        <end position="397"/>
    </location>
</feature>
<dbReference type="OrthoDB" id="33986at2"/>
<gene>
    <name evidence="2" type="ORF">Mrose_02083</name>
</gene>
<dbReference type="PROSITE" id="PS51257">
    <property type="entry name" value="PROKAR_LIPOPROTEIN"/>
    <property type="match status" value="1"/>
</dbReference>
<evidence type="ECO:0000256" key="1">
    <source>
        <dbReference type="SAM" id="SignalP"/>
    </source>
</evidence>
<evidence type="ECO:0008006" key="4">
    <source>
        <dbReference type="Google" id="ProtNLM"/>
    </source>
</evidence>
<dbReference type="AlphaFoldDB" id="A0A399ELY0"/>
<comment type="caution">
    <text evidence="2">The sequence shown here is derived from an EMBL/GenBank/DDBJ whole genome shotgun (WGS) entry which is preliminary data.</text>
</comment>
<feature type="signal peptide" evidence="1">
    <location>
        <begin position="1"/>
        <end position="20"/>
    </location>
</feature>